<dbReference type="Proteomes" id="UP001456524">
    <property type="component" value="Unassembled WGS sequence"/>
</dbReference>
<evidence type="ECO:0000313" key="1">
    <source>
        <dbReference type="EMBL" id="KAK8177036.1"/>
    </source>
</evidence>
<dbReference type="EMBL" id="JBBWUH010000001">
    <property type="protein sequence ID" value="KAK8177036.1"/>
    <property type="molecule type" value="Genomic_DNA"/>
</dbReference>
<organism evidence="1 2">
    <name type="scientific">Phyllosticta citrichinensis</name>
    <dbReference type="NCBI Taxonomy" id="1130410"/>
    <lineage>
        <taxon>Eukaryota</taxon>
        <taxon>Fungi</taxon>
        <taxon>Dikarya</taxon>
        <taxon>Ascomycota</taxon>
        <taxon>Pezizomycotina</taxon>
        <taxon>Dothideomycetes</taxon>
        <taxon>Dothideomycetes incertae sedis</taxon>
        <taxon>Botryosphaeriales</taxon>
        <taxon>Phyllostictaceae</taxon>
        <taxon>Phyllosticta</taxon>
    </lineage>
</organism>
<accession>A0ABR1Y5X1</accession>
<gene>
    <name evidence="1" type="ORF">IWX90DRAFT_6179</name>
</gene>
<keyword evidence="2" id="KW-1185">Reference proteome</keyword>
<comment type="caution">
    <text evidence="1">The sequence shown here is derived from an EMBL/GenBank/DDBJ whole genome shotgun (WGS) entry which is preliminary data.</text>
</comment>
<reference evidence="1 2" key="1">
    <citation type="journal article" date="2022" name="G3 (Bethesda)">
        <title>Enemy or ally: a genomic approach to elucidate the lifestyle of Phyllosticta citrichinaensis.</title>
        <authorList>
            <person name="Buijs V.A."/>
            <person name="Groenewald J.Z."/>
            <person name="Haridas S."/>
            <person name="LaButti K.M."/>
            <person name="Lipzen A."/>
            <person name="Martin F.M."/>
            <person name="Barry K."/>
            <person name="Grigoriev I.V."/>
            <person name="Crous P.W."/>
            <person name="Seidl M.F."/>
        </authorList>
    </citation>
    <scope>NUCLEOTIDE SEQUENCE [LARGE SCALE GENOMIC DNA]</scope>
    <source>
        <strain evidence="1 2">CBS 129764</strain>
    </source>
</reference>
<protein>
    <submittedName>
        <fullName evidence="1">Uncharacterized protein</fullName>
    </submittedName>
</protein>
<sequence length="292" mass="31599">MSLPEMCKSTSPSSMHSNALCVCSPLYIHCSRIPQTMNAPSTSSQHLDKHSSQACPAVSLLSPHHITSPRPPHARTHARTYRTLSYLTYLPFLAPVLSCADPSHSFQTGTVDTAGWTCPHVFAAAVDGEVAKAARASPICLSRLPLALLSSRCCVVLWWVTHLEMVVDDGMYGEVDSNGTCEQARTQDNPSAHIAKDQQTLHTFIARPTKTYTHALPLTPALTLTPPLTRAHSPPTPPQPCPVQLVSPTQPYGWMGVRRRLSLVARTHGCLHACGAAALGPRLLDCWTSFSA</sequence>
<name>A0ABR1Y5X1_9PEZI</name>
<proteinExistence type="predicted"/>
<evidence type="ECO:0000313" key="2">
    <source>
        <dbReference type="Proteomes" id="UP001456524"/>
    </source>
</evidence>